<comment type="caution">
    <text evidence="2">The sequence shown here is derived from an EMBL/GenBank/DDBJ whole genome shotgun (WGS) entry which is preliminary data.</text>
</comment>
<dbReference type="PANTHER" id="PTHR43283">
    <property type="entry name" value="BETA-LACTAMASE-RELATED"/>
    <property type="match status" value="1"/>
</dbReference>
<dbReference type="InterPro" id="IPR001466">
    <property type="entry name" value="Beta-lactam-related"/>
</dbReference>
<feature type="domain" description="Beta-lactamase-related" evidence="1">
    <location>
        <begin position="20"/>
        <end position="378"/>
    </location>
</feature>
<dbReference type="Proteomes" id="UP000532440">
    <property type="component" value="Unassembled WGS sequence"/>
</dbReference>
<accession>A0A7W8HH50</accession>
<dbReference type="InterPro" id="IPR012338">
    <property type="entry name" value="Beta-lactam/transpept-like"/>
</dbReference>
<reference evidence="2 3" key="1">
    <citation type="submission" date="2020-08" db="EMBL/GenBank/DDBJ databases">
        <title>Genomic Encyclopedia of Type Strains, Phase IV (KMG-IV): sequencing the most valuable type-strain genomes for metagenomic binning, comparative biology and taxonomic classification.</title>
        <authorList>
            <person name="Goeker M."/>
        </authorList>
    </citation>
    <scope>NUCLEOTIDE SEQUENCE [LARGE SCALE GENOMIC DNA]</scope>
    <source>
        <strain evidence="2 3">DSM 29781</strain>
    </source>
</reference>
<dbReference type="EMBL" id="JACHGB010000004">
    <property type="protein sequence ID" value="MBB5271936.1"/>
    <property type="molecule type" value="Genomic_DNA"/>
</dbReference>
<name>A0A7W8HH50_9BURK</name>
<proteinExistence type="predicted"/>
<dbReference type="SUPFAM" id="SSF56601">
    <property type="entry name" value="beta-lactamase/transpeptidase-like"/>
    <property type="match status" value="1"/>
</dbReference>
<evidence type="ECO:0000313" key="2">
    <source>
        <dbReference type="EMBL" id="MBB5271936.1"/>
    </source>
</evidence>
<keyword evidence="3" id="KW-1185">Reference proteome</keyword>
<dbReference type="RefSeq" id="WP_221302753.1">
    <property type="nucleotide sequence ID" value="NZ_BAABEW010000023.1"/>
</dbReference>
<dbReference type="Gene3D" id="3.40.710.10">
    <property type="entry name" value="DD-peptidase/beta-lactamase superfamily"/>
    <property type="match status" value="1"/>
</dbReference>
<evidence type="ECO:0000313" key="3">
    <source>
        <dbReference type="Proteomes" id="UP000532440"/>
    </source>
</evidence>
<protein>
    <submittedName>
        <fullName evidence="2">CubicO group peptidase (Beta-lactamase class C family)</fullName>
    </submittedName>
</protein>
<dbReference type="Pfam" id="PF00144">
    <property type="entry name" value="Beta-lactamase"/>
    <property type="match status" value="1"/>
</dbReference>
<dbReference type="AlphaFoldDB" id="A0A7W8HH50"/>
<dbReference type="InterPro" id="IPR050789">
    <property type="entry name" value="Diverse_Enzym_Activities"/>
</dbReference>
<sequence>MSAAALDARPFDFSSAHAAMRQAVDADLLAGVSSAVLHGRDLVDLHCVGMADREAGTPLAPDHLFRIFSNTKLVTSCAVMLLWEEGRIDLDDPIEQYIPQLGARRVLRPGATSIDDTEPARGPITIRHLLSHSSGLSYGLLDPGTTMYAAYTGRKVLAPTSTLADMMDTLADLPLSFHPGTAWEYSVATDVLSRLVEVASGQRFDEFLQARIFGPLGMKDTGFVVPEDQQHRLVAYYAGASLTDPMKPGLTRTDDSPWPGAYRKPVPRLSGGGGLVSSLPDMITLIRSLIPGGPMLLQPETIELMMSNQLPEGTFIRFPTVGEAKGKAFGLGGAVTLGTSSIDPPDSVGEFQWGGIAGTHWWINPRRGLAGIVMAQRQMAFWHPFSFAIKREVYGAASSAR</sequence>
<organism evidence="2 3">
    <name type="scientific">Quisquiliibacterium transsilvanicum</name>
    <dbReference type="NCBI Taxonomy" id="1549638"/>
    <lineage>
        <taxon>Bacteria</taxon>
        <taxon>Pseudomonadati</taxon>
        <taxon>Pseudomonadota</taxon>
        <taxon>Betaproteobacteria</taxon>
        <taxon>Burkholderiales</taxon>
        <taxon>Burkholderiaceae</taxon>
        <taxon>Quisquiliibacterium</taxon>
    </lineage>
</organism>
<evidence type="ECO:0000259" key="1">
    <source>
        <dbReference type="Pfam" id="PF00144"/>
    </source>
</evidence>
<dbReference type="PANTHER" id="PTHR43283:SF3">
    <property type="entry name" value="BETA-LACTAMASE FAMILY PROTEIN (AFU_ORTHOLOGUE AFUA_5G07500)"/>
    <property type="match status" value="1"/>
</dbReference>
<gene>
    <name evidence="2" type="ORF">HNQ70_001950</name>
</gene>